<evidence type="ECO:0000256" key="3">
    <source>
        <dbReference type="ARBA" id="ARBA00018109"/>
    </source>
</evidence>
<dbReference type="PANTHER" id="PTHR12167">
    <property type="entry name" value="C-TYPE NATRIURETIC PEPTIDE"/>
    <property type="match status" value="1"/>
</dbReference>
<accession>G1T785</accession>
<feature type="compositionally biased region" description="Gly residues" evidence="9">
    <location>
        <begin position="271"/>
        <end position="288"/>
    </location>
</feature>
<dbReference type="GO" id="GO:0007168">
    <property type="term" value="P:receptor guanylyl cyclase signaling pathway"/>
    <property type="evidence" value="ECO:0007669"/>
    <property type="project" value="TreeGrafter"/>
</dbReference>
<dbReference type="Pfam" id="PF00212">
    <property type="entry name" value="ANP"/>
    <property type="match status" value="1"/>
</dbReference>
<reference evidence="10 11" key="1">
    <citation type="journal article" date="2011" name="Nature">
        <title>A high-resolution map of human evolutionary constraint using 29 mammals.</title>
        <authorList>
            <person name="Lindblad-Toh K."/>
            <person name="Garber M."/>
            <person name="Zuk O."/>
            <person name="Lin M.F."/>
            <person name="Parker B.J."/>
            <person name="Washietl S."/>
            <person name="Kheradpour P."/>
            <person name="Ernst J."/>
            <person name="Jordan G."/>
            <person name="Mauceli E."/>
            <person name="Ward L.D."/>
            <person name="Lowe C.B."/>
            <person name="Holloway A.K."/>
            <person name="Clamp M."/>
            <person name="Gnerre S."/>
            <person name="Alfoldi J."/>
            <person name="Beal K."/>
            <person name="Chang J."/>
            <person name="Clawson H."/>
            <person name="Cuff J."/>
            <person name="Di Palma F."/>
            <person name="Fitzgerald S."/>
            <person name="Flicek P."/>
            <person name="Guttman M."/>
            <person name="Hubisz M.J."/>
            <person name="Jaffe D.B."/>
            <person name="Jungreis I."/>
            <person name="Kent W.J."/>
            <person name="Kostka D."/>
            <person name="Lara M."/>
            <person name="Martins A.L."/>
            <person name="Massingham T."/>
            <person name="Moltke I."/>
            <person name="Raney B.J."/>
            <person name="Rasmussen M.D."/>
            <person name="Robinson J."/>
            <person name="Stark A."/>
            <person name="Vilella A.J."/>
            <person name="Wen J."/>
            <person name="Xie X."/>
            <person name="Zody M.C."/>
            <person name="Baldwin J."/>
            <person name="Bloom T."/>
            <person name="Chin C.W."/>
            <person name="Heiman D."/>
            <person name="Nicol R."/>
            <person name="Nusbaum C."/>
            <person name="Young S."/>
            <person name="Wilkinson J."/>
            <person name="Worley K.C."/>
            <person name="Kovar C.L."/>
            <person name="Muzny D.M."/>
            <person name="Gibbs R.A."/>
            <person name="Cree A."/>
            <person name="Dihn H.H."/>
            <person name="Fowler G."/>
            <person name="Jhangiani S."/>
            <person name="Joshi V."/>
            <person name="Lee S."/>
            <person name="Lewis L.R."/>
            <person name="Nazareth L.V."/>
            <person name="Okwuonu G."/>
            <person name="Santibanez J."/>
            <person name="Warren W.C."/>
            <person name="Mardis E.R."/>
            <person name="Weinstock G.M."/>
            <person name="Wilson R.K."/>
            <person name="Delehaunty K."/>
            <person name="Dooling D."/>
            <person name="Fronik C."/>
            <person name="Fulton L."/>
            <person name="Fulton B."/>
            <person name="Graves T."/>
            <person name="Minx P."/>
            <person name="Sodergren E."/>
            <person name="Birney E."/>
            <person name="Margulies E.H."/>
            <person name="Herrero J."/>
            <person name="Green E.D."/>
            <person name="Haussler D."/>
            <person name="Siepel A."/>
            <person name="Goldman N."/>
            <person name="Pollard K.S."/>
            <person name="Pedersen J.S."/>
            <person name="Lander E.S."/>
            <person name="Kellis M."/>
        </authorList>
    </citation>
    <scope>NUCLEOTIDE SEQUENCE [LARGE SCALE GENOMIC DNA]</scope>
    <source>
        <strain evidence="10 11">Thorbecke inbred</strain>
    </source>
</reference>
<dbReference type="PaxDb" id="9986-ENSOCUP00000012338"/>
<dbReference type="InterPro" id="IPR002406">
    <property type="entry name" value="C_natriurtcpep"/>
</dbReference>
<dbReference type="PRINTS" id="PR00710">
    <property type="entry name" value="NATPEPTIDES"/>
</dbReference>
<comment type="function">
    <text evidence="8">Hormone which plays a role in endochondral ossification through regulation of cartilaginous growth plate chondrocytes proliferation and differentiation. May also be vasoactive and natriuretic. Acts by specifically binding and stimulating NPR2 to produce cGMP. Binds the clearance receptor NPR3.</text>
</comment>
<evidence type="ECO:0000256" key="9">
    <source>
        <dbReference type="SAM" id="MobiDB-lite"/>
    </source>
</evidence>
<dbReference type="InterPro" id="IPR000663">
    <property type="entry name" value="Natr_peptide"/>
</dbReference>
<proteinExistence type="inferred from homology"/>
<dbReference type="PANTHER" id="PTHR12167:SF2">
    <property type="entry name" value="C-TYPE NATRIURETIC PEPTIDE"/>
    <property type="match status" value="1"/>
</dbReference>
<dbReference type="InParanoid" id="G1T785"/>
<feature type="region of interest" description="Disordered" evidence="9">
    <location>
        <begin position="248"/>
        <end position="296"/>
    </location>
</feature>
<organism evidence="10 11">
    <name type="scientific">Oryctolagus cuniculus</name>
    <name type="common">Rabbit</name>
    <dbReference type="NCBI Taxonomy" id="9986"/>
    <lineage>
        <taxon>Eukaryota</taxon>
        <taxon>Metazoa</taxon>
        <taxon>Chordata</taxon>
        <taxon>Craniata</taxon>
        <taxon>Vertebrata</taxon>
        <taxon>Euteleostomi</taxon>
        <taxon>Mammalia</taxon>
        <taxon>Eutheria</taxon>
        <taxon>Euarchontoglires</taxon>
        <taxon>Glires</taxon>
        <taxon>Lagomorpha</taxon>
        <taxon>Leporidae</taxon>
        <taxon>Oryctolagus</taxon>
    </lineage>
</organism>
<evidence type="ECO:0000256" key="5">
    <source>
        <dbReference type="ARBA" id="ARBA00022702"/>
    </source>
</evidence>
<keyword evidence="11" id="KW-1185">Reference proteome</keyword>
<protein>
    <recommendedName>
        <fullName evidence="3">C-type natriuretic peptide</fullName>
    </recommendedName>
</protein>
<evidence type="ECO:0000256" key="7">
    <source>
        <dbReference type="ARBA" id="ARBA00022858"/>
    </source>
</evidence>
<dbReference type="Ensembl" id="ENSOCUT00000014351.4">
    <property type="protein sequence ID" value="ENSOCUP00000012338.4"/>
    <property type="gene ID" value="ENSOCUG00000014358.4"/>
</dbReference>
<reference evidence="10" key="3">
    <citation type="submission" date="2025-09" db="UniProtKB">
        <authorList>
            <consortium name="Ensembl"/>
        </authorList>
    </citation>
    <scope>IDENTIFICATION</scope>
    <source>
        <strain evidence="10">Thorbecke</strain>
    </source>
</reference>
<reference evidence="10" key="2">
    <citation type="submission" date="2025-08" db="UniProtKB">
        <authorList>
            <consortium name="Ensembl"/>
        </authorList>
    </citation>
    <scope>IDENTIFICATION</scope>
    <source>
        <strain evidence="10">Thorbecke</strain>
    </source>
</reference>
<dbReference type="AlphaFoldDB" id="G1T785"/>
<evidence type="ECO:0000256" key="2">
    <source>
        <dbReference type="ARBA" id="ARBA00009041"/>
    </source>
</evidence>
<comment type="subcellular location">
    <subcellularLocation>
        <location evidence="1">Secreted</location>
    </subcellularLocation>
</comment>
<dbReference type="HOGENOM" id="CLU_936787_0_0_1"/>
<evidence type="ECO:0000256" key="1">
    <source>
        <dbReference type="ARBA" id="ARBA00004613"/>
    </source>
</evidence>
<dbReference type="EMBL" id="AAGW02043085">
    <property type="status" value="NOT_ANNOTATED_CDS"/>
    <property type="molecule type" value="Genomic_DNA"/>
</dbReference>
<evidence type="ECO:0000256" key="4">
    <source>
        <dbReference type="ARBA" id="ARBA00022525"/>
    </source>
</evidence>
<dbReference type="GO" id="GO:0006182">
    <property type="term" value="P:cGMP biosynthetic process"/>
    <property type="evidence" value="ECO:0007669"/>
    <property type="project" value="TreeGrafter"/>
</dbReference>
<dbReference type="SMART" id="SM00183">
    <property type="entry name" value="NAT_PEP"/>
    <property type="match status" value="1"/>
</dbReference>
<keyword evidence="7" id="KW-0838">Vasoactive</keyword>
<dbReference type="Proteomes" id="UP000001811">
    <property type="component" value="Chromosome 7"/>
</dbReference>
<evidence type="ECO:0000313" key="10">
    <source>
        <dbReference type="Ensembl" id="ENSOCUP00000012338.4"/>
    </source>
</evidence>
<dbReference type="eggNOG" id="ENOG502S2QY">
    <property type="taxonomic scope" value="Eukaryota"/>
</dbReference>
<dbReference type="GO" id="GO:0005576">
    <property type="term" value="C:extracellular region"/>
    <property type="evidence" value="ECO:0007669"/>
    <property type="project" value="UniProtKB-SubCell"/>
</dbReference>
<comment type="similarity">
    <text evidence="2">Belongs to the natriuretic peptide family.</text>
</comment>
<dbReference type="PRINTS" id="PR00713">
    <property type="entry name" value="CNATPEPTIDE"/>
</dbReference>
<evidence type="ECO:0000256" key="6">
    <source>
        <dbReference type="ARBA" id="ARBA00022729"/>
    </source>
</evidence>
<keyword evidence="4" id="KW-0964">Secreted</keyword>
<keyword evidence="5" id="KW-0372">Hormone</keyword>
<evidence type="ECO:0000313" key="11">
    <source>
        <dbReference type="Proteomes" id="UP000001811"/>
    </source>
</evidence>
<dbReference type="GO" id="GO:0005179">
    <property type="term" value="F:hormone activity"/>
    <property type="evidence" value="ECO:0007669"/>
    <property type="project" value="UniProtKB-KW"/>
</dbReference>
<name>G1T785_RABIT</name>
<feature type="region of interest" description="Disordered" evidence="9">
    <location>
        <begin position="1"/>
        <end position="40"/>
    </location>
</feature>
<dbReference type="GeneTree" id="ENSGT00390000015492"/>
<dbReference type="InterPro" id="IPR030480">
    <property type="entry name" value="Natr_peptide_CS"/>
</dbReference>
<feature type="region of interest" description="Disordered" evidence="9">
    <location>
        <begin position="193"/>
        <end position="212"/>
    </location>
</feature>
<dbReference type="PROSITE" id="PS00263">
    <property type="entry name" value="NATRIURETIC_PEPTIDE"/>
    <property type="match status" value="1"/>
</dbReference>
<evidence type="ECO:0000256" key="8">
    <source>
        <dbReference type="ARBA" id="ARBA00045933"/>
    </source>
</evidence>
<sequence length="351" mass="36300">MPNLSAPARSALPPWRAGERWDRHASPHRPGVGGRRVWRQNPPAWTSRSANFLAMGLWASDLIALGPSLQLQRGVRIASRCRAPGEDARGLGVPGRALAVTGVPSCALLCSSECGRELAGQAAGSLGGGMKPPRLPLPGPQHGRVCGAIGPGGRVGGRMTSAAGWIIKARAEPRAQSAPSRRCAALGPALSRQPCQPALHSPAGPPSGLARPRCCPSASLGSAGTMHLSQLLACALLLTLLSLRPSEAKPGAAPKAPRNPPGEEVPEPQTAGGGQKKGDKAPGGGGANLKGDRSRLLRDLRVDTKSRAAWARLLHEHPNARKYKGTNKKGLSKGCFGLKLDRIGSMSGLGC</sequence>
<dbReference type="GO" id="GO:0097746">
    <property type="term" value="P:blood vessel diameter maintenance"/>
    <property type="evidence" value="ECO:0007669"/>
    <property type="project" value="UniProtKB-KW"/>
</dbReference>
<keyword evidence="6" id="KW-0732">Signal</keyword>
<dbReference type="Bgee" id="ENSOCUG00000014358">
    <property type="expression patterns" value="Expressed in autopod skin and 8 other cell types or tissues"/>
</dbReference>
<dbReference type="STRING" id="9986.ENSOCUP00000012338"/>